<dbReference type="PROSITE" id="PS50893">
    <property type="entry name" value="ABC_TRANSPORTER_2"/>
    <property type="match status" value="2"/>
</dbReference>
<comment type="caution">
    <text evidence="11">The sequence shown here is derived from an EMBL/GenBank/DDBJ whole genome shotgun (WGS) entry which is preliminary data.</text>
</comment>
<evidence type="ECO:0000256" key="3">
    <source>
        <dbReference type="ARBA" id="ARBA00022692"/>
    </source>
</evidence>
<dbReference type="InterPro" id="IPR050173">
    <property type="entry name" value="ABC_transporter_C-like"/>
</dbReference>
<keyword evidence="7 8" id="KW-0472">Membrane</keyword>
<feature type="transmembrane region" description="Helical" evidence="8">
    <location>
        <begin position="127"/>
        <end position="146"/>
    </location>
</feature>
<proteinExistence type="predicted"/>
<keyword evidence="4" id="KW-0547">Nucleotide-binding</keyword>
<dbReference type="VEuPathDB" id="PiroplasmaDB:BEWA_046700"/>
<feature type="domain" description="ABC transmembrane type-1" evidence="10">
    <location>
        <begin position="596"/>
        <end position="840"/>
    </location>
</feature>
<dbReference type="GO" id="GO:0140359">
    <property type="term" value="F:ABC-type transporter activity"/>
    <property type="evidence" value="ECO:0007669"/>
    <property type="project" value="InterPro"/>
</dbReference>
<dbReference type="Gene3D" id="1.20.1560.10">
    <property type="entry name" value="ABC transporter type 1, transmembrane domain"/>
    <property type="match status" value="2"/>
</dbReference>
<evidence type="ECO:0000256" key="4">
    <source>
        <dbReference type="ARBA" id="ARBA00022741"/>
    </source>
</evidence>
<dbReference type="EC" id="3.6.3.44" evidence="11"/>
<feature type="transmembrane region" description="Helical" evidence="8">
    <location>
        <begin position="530"/>
        <end position="554"/>
    </location>
</feature>
<dbReference type="Gene3D" id="3.40.50.300">
    <property type="entry name" value="P-loop containing nucleotide triphosphate hydrolases"/>
    <property type="match status" value="2"/>
</dbReference>
<dbReference type="GO" id="GO:0016020">
    <property type="term" value="C:membrane"/>
    <property type="evidence" value="ECO:0007669"/>
    <property type="project" value="UniProtKB-SubCell"/>
</dbReference>
<dbReference type="InterPro" id="IPR003593">
    <property type="entry name" value="AAA+_ATPase"/>
</dbReference>
<keyword evidence="11" id="KW-0378">Hydrolase</keyword>
<dbReference type="InterPro" id="IPR027417">
    <property type="entry name" value="P-loop_NTPase"/>
</dbReference>
<dbReference type="PROSITE" id="PS50929">
    <property type="entry name" value="ABC_TM1F"/>
    <property type="match status" value="1"/>
</dbReference>
<keyword evidence="5 11" id="KW-0067">ATP-binding</keyword>
<feature type="transmembrane region" description="Helical" evidence="8">
    <location>
        <begin position="811"/>
        <end position="828"/>
    </location>
</feature>
<protein>
    <submittedName>
        <fullName evidence="11">ABC transporter, ATP-binding protein domain containing protein</fullName>
        <ecNumber evidence="11">3.6.3.41</ecNumber>
        <ecNumber evidence="11">3.6.3.44</ecNumber>
    </submittedName>
</protein>
<dbReference type="STRING" id="1537102.L1L9N0"/>
<evidence type="ECO:0000256" key="6">
    <source>
        <dbReference type="ARBA" id="ARBA00022989"/>
    </source>
</evidence>
<dbReference type="EC" id="3.6.3.41" evidence="11"/>
<evidence type="ECO:0000256" key="5">
    <source>
        <dbReference type="ARBA" id="ARBA00022840"/>
    </source>
</evidence>
<dbReference type="SUPFAM" id="SSF90123">
    <property type="entry name" value="ABC transporter transmembrane region"/>
    <property type="match status" value="2"/>
</dbReference>
<reference evidence="11 12" key="1">
    <citation type="journal article" date="2012" name="BMC Genomics">
        <title>Comparative genomic analysis and phylogenetic position of Theileria equi.</title>
        <authorList>
            <person name="Kappmeyer L.S."/>
            <person name="Thiagarajan M."/>
            <person name="Herndon D.R."/>
            <person name="Ramsay J.D."/>
            <person name="Caler E."/>
            <person name="Djikeng A."/>
            <person name="Gillespie J.J."/>
            <person name="Lau A.O."/>
            <person name="Roalson E.H."/>
            <person name="Silva J.C."/>
            <person name="Silva M.G."/>
            <person name="Suarez C.E."/>
            <person name="Ueti M.W."/>
            <person name="Nene V.M."/>
            <person name="Mealey R.H."/>
            <person name="Knowles D.P."/>
            <person name="Brayton K.A."/>
        </authorList>
    </citation>
    <scope>NUCLEOTIDE SEQUENCE [LARGE SCALE GENOMIC DNA]</scope>
    <source>
        <strain evidence="11 12">WA</strain>
    </source>
</reference>
<keyword evidence="12" id="KW-1185">Reference proteome</keyword>
<evidence type="ECO:0000259" key="9">
    <source>
        <dbReference type="PROSITE" id="PS50893"/>
    </source>
</evidence>
<evidence type="ECO:0000313" key="12">
    <source>
        <dbReference type="Proteomes" id="UP000031512"/>
    </source>
</evidence>
<feature type="domain" description="ABC transporter" evidence="9">
    <location>
        <begin position="937"/>
        <end position="1216"/>
    </location>
</feature>
<feature type="transmembrane region" description="Helical" evidence="8">
    <location>
        <begin position="94"/>
        <end position="115"/>
    </location>
</feature>
<feature type="transmembrane region" description="Helical" evidence="8">
    <location>
        <begin position="12"/>
        <end position="38"/>
    </location>
</feature>
<organism evidence="11 12">
    <name type="scientific">Theileria equi strain WA</name>
    <dbReference type="NCBI Taxonomy" id="1537102"/>
    <lineage>
        <taxon>Eukaryota</taxon>
        <taxon>Sar</taxon>
        <taxon>Alveolata</taxon>
        <taxon>Apicomplexa</taxon>
        <taxon>Aconoidasida</taxon>
        <taxon>Piroplasmida</taxon>
        <taxon>Theileriidae</taxon>
        <taxon>Theileria</taxon>
    </lineage>
</organism>
<comment type="subcellular location">
    <subcellularLocation>
        <location evidence="1">Membrane</location>
    </subcellularLocation>
</comment>
<feature type="transmembrane region" description="Helical" evidence="8">
    <location>
        <begin position="593"/>
        <end position="614"/>
    </location>
</feature>
<evidence type="ECO:0000259" key="10">
    <source>
        <dbReference type="PROSITE" id="PS50929"/>
    </source>
</evidence>
<evidence type="ECO:0000256" key="1">
    <source>
        <dbReference type="ARBA" id="ARBA00004370"/>
    </source>
</evidence>
<sequence>MSSQFNVKSLTILLVSLSLVVSMIVLELVNGLLMKYYLGIRDNRISKSSEVITGLHLIKAMTLDDIAHDVITETRNDELVFVGIRFLLSLVNKVIMTSIMCVNIIILVTDFVGQVKDATNVESIDPSGLLASIFVIMKIIGPLYMVPMHLKLMLFGINVFKRVERFLRTCSPNFYIPDNKFTGKTTLLKALPGEEKTLPKGLVVMFKKASFAWVNSRKDLIENTGTTCLRNLDFVLNSGNLAIITGAQGSGKSNFVKAILGDMTLVEGSMAVLPLSTNMPIFYASQDVWLQKGTVRSNITFGHMFDEDVYKTVIKAVELEHDISTWEEGDMRTISEHGYSLSGGQRVRVGLARAVYAYLIFSQTNRESGSGHSFLVVIDDSFTGLDPFVARTIFKNLFSLNGGLLAKGDVSAVLTISRRILEVCVSSESPDLYPDAPIYVLRNETLIQENKLKSLIEHEVGHLEPPKPSFDRVKLSSVSRDILGRCSSDDFTKLGRRRSTESKYSDSPTVQMLYDRINFKRGKNKNFKPYLAYLRAAGWPIMLFFLLTFTFATLDSTKFVITSKISDSVIDCANEVDGEVVSLEDVKGYCYTSLRWVVILSVSVIIGAFFRIVAMTKASFNVSRRIHEYYVNSIFTNNSTALAIKKSLSSIQTFLYMDTLHVDNYLSYFVHDTLILSIETAVQMLTLFFMMPLITPIAILLWFIILRFVIYYYVRSCTNVGFSRFEAYNQIDSIIGSAISGLPVCRSFKNEWKLIHTMAEHVDYNVRGTYMNNSAMFWASITSRCLLSPLAFFILLFPIISSRYCNTDIKVGYYGMAYSLFLNINNYLSNLFQISYYLQLNLLPMRRFENFIPKNTPVKFQKKRNIHQTDVIVDHSALAGDDKLSDEDIKDTLRRRRRNEYAERRAAHCTSLKMLFFKHKVNVFDVSKYATPGTTRMQLNDVSVYVTSGKSKEKHVILKNVTCSANTSDIIGVIGRTGAGKSTLLSVLQNLAENRDGSVLLDGCDLNDMPKSVTRQVIGVLPQLPFVFRGWTVRRFIDPRMLFEDADIETALESCGLLKFVAHLPGGKGLDTVILPDHYHKDMPRYYKRAYYGPTLKPHDSSVDNVNIDYGAVLSSSQLRTLSVARLVLYREFYKILLVDEPPEDEVGTSKTADIPIYELVKTYFQHCTTFIAAHDVDVLRLCTSVWVFHSGSLIKTCKTEEVIDSGSLSKIIENCILGQN</sequence>
<dbReference type="SMART" id="SM00382">
    <property type="entry name" value="AAA"/>
    <property type="match status" value="2"/>
</dbReference>
<dbReference type="InterPro" id="IPR036640">
    <property type="entry name" value="ABC1_TM_sf"/>
</dbReference>
<dbReference type="OrthoDB" id="4865934at2759"/>
<dbReference type="InterPro" id="IPR011527">
    <property type="entry name" value="ABC1_TM_dom"/>
</dbReference>
<feature type="transmembrane region" description="Helical" evidence="8">
    <location>
        <begin position="775"/>
        <end position="799"/>
    </location>
</feature>
<dbReference type="AlphaFoldDB" id="L1L9N0"/>
<dbReference type="eggNOG" id="KOG0054">
    <property type="taxonomic scope" value="Eukaryota"/>
</dbReference>
<dbReference type="Proteomes" id="UP000031512">
    <property type="component" value="Unassembled WGS sequence"/>
</dbReference>
<dbReference type="PANTHER" id="PTHR24223">
    <property type="entry name" value="ATP-BINDING CASSETTE SUB-FAMILY C"/>
    <property type="match status" value="1"/>
</dbReference>
<dbReference type="GO" id="GO:0016887">
    <property type="term" value="F:ATP hydrolysis activity"/>
    <property type="evidence" value="ECO:0007669"/>
    <property type="project" value="InterPro"/>
</dbReference>
<keyword evidence="3 8" id="KW-0812">Transmembrane</keyword>
<dbReference type="RefSeq" id="XP_004831658.1">
    <property type="nucleotide sequence ID" value="XM_004831601.1"/>
</dbReference>
<keyword evidence="2" id="KW-0813">Transport</keyword>
<dbReference type="EMBL" id="ACOU01000007">
    <property type="protein sequence ID" value="EKX72206.1"/>
    <property type="molecule type" value="Genomic_DNA"/>
</dbReference>
<dbReference type="InterPro" id="IPR017871">
    <property type="entry name" value="ABC_transporter-like_CS"/>
</dbReference>
<dbReference type="GO" id="GO:0005524">
    <property type="term" value="F:ATP binding"/>
    <property type="evidence" value="ECO:0007669"/>
    <property type="project" value="UniProtKB-KW"/>
</dbReference>
<dbReference type="GeneID" id="15805032"/>
<dbReference type="PROSITE" id="PS00211">
    <property type="entry name" value="ABC_TRANSPORTER_1"/>
    <property type="match status" value="1"/>
</dbReference>
<keyword evidence="6 8" id="KW-1133">Transmembrane helix</keyword>
<evidence type="ECO:0000256" key="7">
    <source>
        <dbReference type="ARBA" id="ARBA00023136"/>
    </source>
</evidence>
<dbReference type="KEGG" id="beq:BEWA_046700"/>
<evidence type="ECO:0000256" key="8">
    <source>
        <dbReference type="SAM" id="Phobius"/>
    </source>
</evidence>
<feature type="transmembrane region" description="Helical" evidence="8">
    <location>
        <begin position="693"/>
        <end position="714"/>
    </location>
</feature>
<accession>L1L9N0</accession>
<dbReference type="InterPro" id="IPR003439">
    <property type="entry name" value="ABC_transporter-like_ATP-bd"/>
</dbReference>
<gene>
    <name evidence="11" type="ORF">BEWA_046700</name>
</gene>
<feature type="domain" description="ABC transporter" evidence="9">
    <location>
        <begin position="204"/>
        <end position="460"/>
    </location>
</feature>
<name>L1L9N0_THEEQ</name>
<dbReference type="SUPFAM" id="SSF52540">
    <property type="entry name" value="P-loop containing nucleoside triphosphate hydrolases"/>
    <property type="match status" value="2"/>
</dbReference>
<evidence type="ECO:0000256" key="2">
    <source>
        <dbReference type="ARBA" id="ARBA00022448"/>
    </source>
</evidence>
<dbReference type="Pfam" id="PF00005">
    <property type="entry name" value="ABC_tran"/>
    <property type="match status" value="2"/>
</dbReference>
<evidence type="ECO:0000313" key="11">
    <source>
        <dbReference type="EMBL" id="EKX72206.1"/>
    </source>
</evidence>